<reference evidence="1 2" key="1">
    <citation type="journal article" date="2022" name="bioRxiv">
        <title>The genome of the oomycete Peronosclerospora sorghi, a cosmopolitan pathogen of maize and sorghum, is inflated with dispersed pseudogenes.</title>
        <authorList>
            <person name="Fletcher K."/>
            <person name="Martin F."/>
            <person name="Isakeit T."/>
            <person name="Cavanaugh K."/>
            <person name="Magill C."/>
            <person name="Michelmore R."/>
        </authorList>
    </citation>
    <scope>NUCLEOTIDE SEQUENCE [LARGE SCALE GENOMIC DNA]</scope>
    <source>
        <strain evidence="1">P6</strain>
    </source>
</reference>
<organism evidence="1 2">
    <name type="scientific">Peronosclerospora sorghi</name>
    <dbReference type="NCBI Taxonomy" id="230839"/>
    <lineage>
        <taxon>Eukaryota</taxon>
        <taxon>Sar</taxon>
        <taxon>Stramenopiles</taxon>
        <taxon>Oomycota</taxon>
        <taxon>Peronosporomycetes</taxon>
        <taxon>Peronosporales</taxon>
        <taxon>Peronosporaceae</taxon>
        <taxon>Peronosclerospora</taxon>
    </lineage>
</organism>
<gene>
    <name evidence="1" type="ORF">PsorP6_000636</name>
</gene>
<comment type="caution">
    <text evidence="1">The sequence shown here is derived from an EMBL/GenBank/DDBJ whole genome shotgun (WGS) entry which is preliminary data.</text>
</comment>
<dbReference type="EMBL" id="CM047580">
    <property type="protein sequence ID" value="KAI9921008.1"/>
    <property type="molecule type" value="Genomic_DNA"/>
</dbReference>
<dbReference type="Proteomes" id="UP001163321">
    <property type="component" value="Chromosome 1"/>
</dbReference>
<name>A0ACC0WQ57_9STRA</name>
<evidence type="ECO:0000313" key="2">
    <source>
        <dbReference type="Proteomes" id="UP001163321"/>
    </source>
</evidence>
<keyword evidence="2" id="KW-1185">Reference proteome</keyword>
<protein>
    <submittedName>
        <fullName evidence="1">Uncharacterized protein</fullName>
    </submittedName>
</protein>
<sequence length="71" mass="8348">MMILNKTGRPSTPLVQNMTVIYIADRRRSWKGEMTSIVYEVKDNEKVFFLIYRNLDESVCPELDQLDTKCC</sequence>
<accession>A0ACC0WQ57</accession>
<proteinExistence type="predicted"/>
<evidence type="ECO:0000313" key="1">
    <source>
        <dbReference type="EMBL" id="KAI9921008.1"/>
    </source>
</evidence>